<comment type="subcellular location">
    <subcellularLocation>
        <location evidence="1">Membrane</location>
        <topology evidence="1">Multi-pass membrane protein</topology>
    </subcellularLocation>
</comment>
<dbReference type="Pfam" id="PF03062">
    <property type="entry name" value="MBOAT"/>
    <property type="match status" value="1"/>
</dbReference>
<evidence type="ECO:0000313" key="8">
    <source>
        <dbReference type="EMBL" id="KAF7679662.1"/>
    </source>
</evidence>
<feature type="transmembrane region" description="Helical" evidence="7">
    <location>
        <begin position="222"/>
        <end position="239"/>
    </location>
</feature>
<dbReference type="EMBL" id="SBIQ01000350">
    <property type="protein sequence ID" value="KAF7679662.1"/>
    <property type="molecule type" value="Genomic_DNA"/>
</dbReference>
<feature type="transmembrane region" description="Helical" evidence="7">
    <location>
        <begin position="382"/>
        <end position="398"/>
    </location>
</feature>
<feature type="transmembrane region" description="Helical" evidence="7">
    <location>
        <begin position="64"/>
        <end position="83"/>
    </location>
</feature>
<comment type="caution">
    <text evidence="8">The sequence shown here is derived from an EMBL/GenBank/DDBJ whole genome shotgun (WGS) entry which is preliminary data.</text>
</comment>
<keyword evidence="3 7" id="KW-0812">Transmembrane</keyword>
<dbReference type="InterPro" id="IPR004299">
    <property type="entry name" value="MBOAT_fam"/>
</dbReference>
<gene>
    <name evidence="8" type="primary">ale1_1</name>
    <name evidence="8" type="ORF">TCON_2536</name>
</gene>
<evidence type="ECO:0000313" key="9">
    <source>
        <dbReference type="Proteomes" id="UP001516464"/>
    </source>
</evidence>
<accession>A0ABQ7HVR4</accession>
<keyword evidence="6 8" id="KW-0012">Acyltransferase</keyword>
<feature type="transmembrane region" description="Helical" evidence="7">
    <location>
        <begin position="195"/>
        <end position="216"/>
    </location>
</feature>
<feature type="transmembrane region" description="Helical" evidence="7">
    <location>
        <begin position="6"/>
        <end position="26"/>
    </location>
</feature>
<feature type="transmembrane region" description="Helical" evidence="7">
    <location>
        <begin position="246"/>
        <end position="267"/>
    </location>
</feature>
<organism evidence="8 9">
    <name type="scientific">Astathelohania contejeani</name>
    <dbReference type="NCBI Taxonomy" id="164912"/>
    <lineage>
        <taxon>Eukaryota</taxon>
        <taxon>Fungi</taxon>
        <taxon>Fungi incertae sedis</taxon>
        <taxon>Microsporidia</taxon>
        <taxon>Astathelohaniidae</taxon>
        <taxon>Astathelohania</taxon>
    </lineage>
</organism>
<evidence type="ECO:0000256" key="7">
    <source>
        <dbReference type="SAM" id="Phobius"/>
    </source>
</evidence>
<reference evidence="8 9" key="1">
    <citation type="submission" date="2019-01" db="EMBL/GenBank/DDBJ databases">
        <title>Genomes sequencing and comparative genomics of infectious freshwater microsporidia, Cucumispora dikerogammari and Thelohania contejeani.</title>
        <authorList>
            <person name="Cormier A."/>
            <person name="Giraud I."/>
            <person name="Wattier R."/>
            <person name="Teixeira M."/>
            <person name="Grandjean F."/>
            <person name="Rigaud T."/>
            <person name="Cordaux R."/>
        </authorList>
    </citation>
    <scope>NUCLEOTIDE SEQUENCE [LARGE SCALE GENOMIC DNA]</scope>
    <source>
        <strain evidence="8">T1</strain>
        <tissue evidence="8">Spores</tissue>
    </source>
</reference>
<dbReference type="PANTHER" id="PTHR13906">
    <property type="entry name" value="PORCUPINE"/>
    <property type="match status" value="1"/>
</dbReference>
<evidence type="ECO:0000256" key="4">
    <source>
        <dbReference type="ARBA" id="ARBA00022989"/>
    </source>
</evidence>
<feature type="transmembrane region" description="Helical" evidence="7">
    <location>
        <begin position="33"/>
        <end position="58"/>
    </location>
</feature>
<feature type="transmembrane region" description="Helical" evidence="7">
    <location>
        <begin position="95"/>
        <end position="112"/>
    </location>
</feature>
<proteinExistence type="predicted"/>
<keyword evidence="2" id="KW-0808">Transferase</keyword>
<name>A0ABQ7HVR4_9MICR</name>
<evidence type="ECO:0000256" key="2">
    <source>
        <dbReference type="ARBA" id="ARBA00022679"/>
    </source>
</evidence>
<keyword evidence="4 7" id="KW-1133">Transmembrane helix</keyword>
<sequence>MDFSIGYAEKTYAIGLLSTLITSILFKKEIFHIISSIFIIIYVYGIYSTILFFASIFINYTLLLIFQSSNILVLYNFTTLTVYNILEYSKNITTGFNITVPIMLLTIKMYYLGKEYKSPNIKINNFLRSIFRLAKQKEDIVYDKKESKHEKKNVVHGIKDFWGYLLHTPGLLIGPSPSFLFYLKHRFSTPNYRKGLLILLESFFYLSIHRIFENVFSKKLLLIRHAFYKQIIFIILYGIGQRSRYYFAWTFSRACYLFAGMDVINIYPFQVETSTTIRDLKDSWNVYTNAWLKDCFYLSLNGSRFVRSLYTFFASALWHGVRPAYFLMFFSFAICSPLLRSNNRVIRSWVLRWIQMVLWLSYIEIPFLVVNLADTIRIWRNVYFYGNVYMLLSIIYYLKTKKSKQML</sequence>
<dbReference type="Proteomes" id="UP001516464">
    <property type="component" value="Unassembled WGS sequence"/>
</dbReference>
<feature type="transmembrane region" description="Helical" evidence="7">
    <location>
        <begin position="161"/>
        <end position="183"/>
    </location>
</feature>
<evidence type="ECO:0000256" key="3">
    <source>
        <dbReference type="ARBA" id="ARBA00022692"/>
    </source>
</evidence>
<evidence type="ECO:0000256" key="6">
    <source>
        <dbReference type="ARBA" id="ARBA00023315"/>
    </source>
</evidence>
<keyword evidence="9" id="KW-1185">Reference proteome</keyword>
<feature type="transmembrane region" description="Helical" evidence="7">
    <location>
        <begin position="351"/>
        <end position="370"/>
    </location>
</feature>
<feature type="transmembrane region" description="Helical" evidence="7">
    <location>
        <begin position="316"/>
        <end position="339"/>
    </location>
</feature>
<dbReference type="GO" id="GO:0016746">
    <property type="term" value="F:acyltransferase activity"/>
    <property type="evidence" value="ECO:0007669"/>
    <property type="project" value="UniProtKB-KW"/>
</dbReference>
<evidence type="ECO:0000256" key="1">
    <source>
        <dbReference type="ARBA" id="ARBA00004141"/>
    </source>
</evidence>
<dbReference type="InterPro" id="IPR049941">
    <property type="entry name" value="LPLAT_7/PORCN-like"/>
</dbReference>
<keyword evidence="5 7" id="KW-0472">Membrane</keyword>
<evidence type="ECO:0000256" key="5">
    <source>
        <dbReference type="ARBA" id="ARBA00023136"/>
    </source>
</evidence>
<protein>
    <submittedName>
        <fullName evidence="8">Lysophospholipid acyltransferase</fullName>
    </submittedName>
</protein>
<dbReference type="PANTHER" id="PTHR13906:SF4">
    <property type="entry name" value="LYSOPHOSPHOLIPID ACYLTRANSFERASE 6"/>
    <property type="match status" value="1"/>
</dbReference>